<evidence type="ECO:0000256" key="3">
    <source>
        <dbReference type="ARBA" id="ARBA00022840"/>
    </source>
</evidence>
<proteinExistence type="inferred from homology"/>
<evidence type="ECO:0000256" key="1">
    <source>
        <dbReference type="ARBA" id="ARBA00010638"/>
    </source>
</evidence>
<dbReference type="AlphaFoldDB" id="A0AAE4UWB6"/>
<evidence type="ECO:0000256" key="4">
    <source>
        <dbReference type="PIRSR" id="PIRSR006806-1"/>
    </source>
</evidence>
<dbReference type="PANTHER" id="PTHR23407">
    <property type="entry name" value="ATPASE INHIBITOR/5-FORMYLTETRAHYDROFOLATE CYCLO-LIGASE"/>
    <property type="match status" value="1"/>
</dbReference>
<dbReference type="NCBIfam" id="TIGR02727">
    <property type="entry name" value="MTHFS_bact"/>
    <property type="match status" value="1"/>
</dbReference>
<dbReference type="InterPro" id="IPR002698">
    <property type="entry name" value="FTHF_cligase"/>
</dbReference>
<keyword evidence="5" id="KW-0479">Metal-binding</keyword>
<evidence type="ECO:0000313" key="7">
    <source>
        <dbReference type="Proteomes" id="UP001185863"/>
    </source>
</evidence>
<keyword evidence="2 4" id="KW-0547">Nucleotide-binding</keyword>
<evidence type="ECO:0000256" key="5">
    <source>
        <dbReference type="RuleBase" id="RU361279"/>
    </source>
</evidence>
<protein>
    <recommendedName>
        <fullName evidence="5">5-formyltetrahydrofolate cyclo-ligase</fullName>
        <ecNumber evidence="5">6.3.3.2</ecNumber>
    </recommendedName>
</protein>
<dbReference type="EC" id="6.3.3.2" evidence="5"/>
<comment type="catalytic activity">
    <reaction evidence="5">
        <text>(6S)-5-formyl-5,6,7,8-tetrahydrofolate + ATP = (6R)-5,10-methenyltetrahydrofolate + ADP + phosphate</text>
        <dbReference type="Rhea" id="RHEA:10488"/>
        <dbReference type="ChEBI" id="CHEBI:30616"/>
        <dbReference type="ChEBI" id="CHEBI:43474"/>
        <dbReference type="ChEBI" id="CHEBI:57455"/>
        <dbReference type="ChEBI" id="CHEBI:57457"/>
        <dbReference type="ChEBI" id="CHEBI:456216"/>
        <dbReference type="EC" id="6.3.3.2"/>
    </reaction>
</comment>
<dbReference type="GO" id="GO:0009396">
    <property type="term" value="P:folic acid-containing compound biosynthetic process"/>
    <property type="evidence" value="ECO:0007669"/>
    <property type="project" value="TreeGrafter"/>
</dbReference>
<feature type="binding site" evidence="4">
    <location>
        <begin position="9"/>
        <end position="13"/>
    </location>
    <ligand>
        <name>ATP</name>
        <dbReference type="ChEBI" id="CHEBI:30616"/>
    </ligand>
</feature>
<feature type="binding site" evidence="4">
    <location>
        <position position="53"/>
    </location>
    <ligand>
        <name>substrate</name>
    </ligand>
</feature>
<dbReference type="InterPro" id="IPR037171">
    <property type="entry name" value="NagB/RpiA_transferase-like"/>
</dbReference>
<evidence type="ECO:0000313" key="6">
    <source>
        <dbReference type="EMBL" id="MDV7263862.1"/>
    </source>
</evidence>
<keyword evidence="6" id="KW-0436">Ligase</keyword>
<dbReference type="GO" id="GO:0005524">
    <property type="term" value="F:ATP binding"/>
    <property type="evidence" value="ECO:0007669"/>
    <property type="project" value="UniProtKB-KW"/>
</dbReference>
<dbReference type="SUPFAM" id="SSF100950">
    <property type="entry name" value="NagB/RpiA/CoA transferase-like"/>
    <property type="match status" value="1"/>
</dbReference>
<keyword evidence="3 4" id="KW-0067">ATP-binding</keyword>
<feature type="binding site" evidence="4">
    <location>
        <begin position="136"/>
        <end position="144"/>
    </location>
    <ligand>
        <name>ATP</name>
        <dbReference type="ChEBI" id="CHEBI:30616"/>
    </ligand>
</feature>
<dbReference type="PANTHER" id="PTHR23407:SF1">
    <property type="entry name" value="5-FORMYLTETRAHYDROFOLATE CYCLO-LIGASE"/>
    <property type="match status" value="1"/>
</dbReference>
<accession>A0AAE4UWB6</accession>
<comment type="cofactor">
    <cofactor evidence="5">
        <name>Mg(2+)</name>
        <dbReference type="ChEBI" id="CHEBI:18420"/>
    </cofactor>
</comment>
<dbReference type="GO" id="GO:0035999">
    <property type="term" value="P:tetrahydrofolate interconversion"/>
    <property type="evidence" value="ECO:0007669"/>
    <property type="project" value="TreeGrafter"/>
</dbReference>
<dbReference type="EMBL" id="JAWLUP010000005">
    <property type="protein sequence ID" value="MDV7263862.1"/>
    <property type="molecule type" value="Genomic_DNA"/>
</dbReference>
<evidence type="ECO:0000256" key="2">
    <source>
        <dbReference type="ARBA" id="ARBA00022741"/>
    </source>
</evidence>
<comment type="caution">
    <text evidence="6">The sequence shown here is derived from an EMBL/GenBank/DDBJ whole genome shotgun (WGS) entry which is preliminary data.</text>
</comment>
<dbReference type="Gene3D" id="3.40.50.10420">
    <property type="entry name" value="NagB/RpiA/CoA transferase-like"/>
    <property type="match status" value="1"/>
</dbReference>
<dbReference type="GO" id="GO:0046872">
    <property type="term" value="F:metal ion binding"/>
    <property type="evidence" value="ECO:0007669"/>
    <property type="project" value="UniProtKB-KW"/>
</dbReference>
<dbReference type="GO" id="GO:0030272">
    <property type="term" value="F:5-formyltetrahydrofolate cyclo-ligase activity"/>
    <property type="evidence" value="ECO:0007669"/>
    <property type="project" value="UniProtKB-EC"/>
</dbReference>
<gene>
    <name evidence="6" type="ORF">R4315_04720</name>
</gene>
<comment type="similarity">
    <text evidence="1 5">Belongs to the 5-formyltetrahydrofolate cyclo-ligase family.</text>
</comment>
<keyword evidence="5" id="KW-0460">Magnesium</keyword>
<dbReference type="Proteomes" id="UP001185863">
    <property type="component" value="Unassembled WGS sequence"/>
</dbReference>
<organism evidence="6 7">
    <name type="scientific">Rhodococcus oxybenzonivorans</name>
    <dbReference type="NCBI Taxonomy" id="1990687"/>
    <lineage>
        <taxon>Bacteria</taxon>
        <taxon>Bacillati</taxon>
        <taxon>Actinomycetota</taxon>
        <taxon>Actinomycetes</taxon>
        <taxon>Mycobacteriales</taxon>
        <taxon>Nocardiaceae</taxon>
        <taxon>Rhodococcus</taxon>
    </lineage>
</organism>
<dbReference type="InterPro" id="IPR024185">
    <property type="entry name" value="FTHF_cligase-like_sf"/>
</dbReference>
<dbReference type="RefSeq" id="WP_317746027.1">
    <property type="nucleotide sequence ID" value="NZ_JAWLUP010000005.1"/>
</dbReference>
<sequence>MTLHDIDSKAEWRRRVLQARRQQSGDEMHRANQCIADHVRNLVQPGRSVAAYVPMDSEPGSVSMLDALKDNGAQVLLPFTSANRPLSWAVYSGADDLVPAAFGLLEPTGPELEPDRLSLVDAIIVPALAVDRRGVRLGRGAGYYDRSLAMVDGDIPLIAVVNDEEFVSALPDEPHDVRMTHVLTPAGGLQLLDPAPFFAIYS</sequence>
<name>A0AAE4UWB6_9NOCA</name>
<dbReference type="PIRSF" id="PIRSF006806">
    <property type="entry name" value="FTHF_cligase"/>
    <property type="match status" value="1"/>
</dbReference>
<dbReference type="Pfam" id="PF01812">
    <property type="entry name" value="5-FTHF_cyc-lig"/>
    <property type="match status" value="1"/>
</dbReference>
<reference evidence="6" key="1">
    <citation type="submission" date="2023-10" db="EMBL/GenBank/DDBJ databases">
        <title>Development of a sustainable strategy for remediation of hydrocarbon-contaminated territories based on the waste exchange concept.</title>
        <authorList>
            <person name="Krivoruchko A."/>
        </authorList>
    </citation>
    <scope>NUCLEOTIDE SEQUENCE</scope>
    <source>
        <strain evidence="6">IEGM 68</strain>
    </source>
</reference>
<feature type="binding site" evidence="4">
    <location>
        <position position="58"/>
    </location>
    <ligand>
        <name>substrate</name>
    </ligand>
</feature>